<reference evidence="1 2" key="1">
    <citation type="submission" date="2019-02" db="EMBL/GenBank/DDBJ databases">
        <title>Draft genome sequences of novel Actinobacteria.</title>
        <authorList>
            <person name="Sahin N."/>
            <person name="Ay H."/>
            <person name="Saygin H."/>
        </authorList>
    </citation>
    <scope>NUCLEOTIDE SEQUENCE [LARGE SCALE GENOMIC DNA]</scope>
    <source>
        <strain evidence="1 2">16K104</strain>
    </source>
</reference>
<dbReference type="EMBL" id="SMKR01000057">
    <property type="protein sequence ID" value="TDD25268.1"/>
    <property type="molecule type" value="Genomic_DNA"/>
</dbReference>
<dbReference type="Proteomes" id="UP000295172">
    <property type="component" value="Unassembled WGS sequence"/>
</dbReference>
<evidence type="ECO:0000313" key="2">
    <source>
        <dbReference type="Proteomes" id="UP000295172"/>
    </source>
</evidence>
<protein>
    <submittedName>
        <fullName evidence="1">Beta-ketoacyl-[acyl-carrier-protein] synthase family protein</fullName>
    </submittedName>
</protein>
<dbReference type="Gene3D" id="3.40.47.10">
    <property type="match status" value="1"/>
</dbReference>
<gene>
    <name evidence="1" type="ORF">E1218_15290</name>
</gene>
<accession>A0A4R4X4L8</accession>
<dbReference type="GO" id="GO:0016746">
    <property type="term" value="F:acyltransferase activity"/>
    <property type="evidence" value="ECO:0007669"/>
    <property type="project" value="InterPro"/>
</dbReference>
<organism evidence="1 2">
    <name type="scientific">Kribbella turkmenica</name>
    <dbReference type="NCBI Taxonomy" id="2530375"/>
    <lineage>
        <taxon>Bacteria</taxon>
        <taxon>Bacillati</taxon>
        <taxon>Actinomycetota</taxon>
        <taxon>Actinomycetes</taxon>
        <taxon>Propionibacteriales</taxon>
        <taxon>Kribbellaceae</taxon>
        <taxon>Kribbella</taxon>
    </lineage>
</organism>
<evidence type="ECO:0000313" key="1">
    <source>
        <dbReference type="EMBL" id="TDD25268.1"/>
    </source>
</evidence>
<dbReference type="InterPro" id="IPR016039">
    <property type="entry name" value="Thiolase-like"/>
</dbReference>
<dbReference type="SUPFAM" id="SSF53901">
    <property type="entry name" value="Thiolase-like"/>
    <property type="match status" value="1"/>
</dbReference>
<comment type="caution">
    <text evidence="1">The sequence shown here is derived from an EMBL/GenBank/DDBJ whole genome shotgun (WGS) entry which is preliminary data.</text>
</comment>
<proteinExistence type="predicted"/>
<name>A0A4R4X4L8_9ACTN</name>
<keyword evidence="2" id="KW-1185">Reference proteome</keyword>
<dbReference type="AlphaFoldDB" id="A0A4R4X4L8"/>
<sequence>VHGHALEASGLVELVVTIQALRDGKLPVNAGFLDADPDCALDLILDAPRPARSAYGMSVNSAFGGANTALVVRAG</sequence>
<feature type="non-terminal residue" evidence="1">
    <location>
        <position position="1"/>
    </location>
</feature>